<feature type="transmembrane region" description="Helical" evidence="1">
    <location>
        <begin position="222"/>
        <end position="242"/>
    </location>
</feature>
<feature type="transmembrane region" description="Helical" evidence="1">
    <location>
        <begin position="78"/>
        <end position="95"/>
    </location>
</feature>
<feature type="transmembrane region" description="Helical" evidence="1">
    <location>
        <begin position="171"/>
        <end position="191"/>
    </location>
</feature>
<evidence type="ECO:0000313" key="3">
    <source>
        <dbReference type="EMBL" id="EFU73703.1"/>
    </source>
</evidence>
<keyword evidence="1" id="KW-0472">Membrane</keyword>
<dbReference type="EMBL" id="AEPV01000060">
    <property type="protein sequence ID" value="EFU73703.1"/>
    <property type="molecule type" value="Genomic_DNA"/>
</dbReference>
<name>E6LGD9_ENTI1</name>
<dbReference type="Proteomes" id="UP000010296">
    <property type="component" value="Unassembled WGS sequence"/>
</dbReference>
<evidence type="ECO:0000256" key="1">
    <source>
        <dbReference type="SAM" id="Phobius"/>
    </source>
</evidence>
<sequence>MNYCSQCGEKLAKDSNFCEKCGKSVKGEQIVRQFETQLNIFRLNQRKVSRFISFIKNNLIVLFTFIVITMLILTIKPILGWMFFVVFIIFGYWYANSKNSSEHLLNKKMKEKVMMLDKQEIKGFTNGLLQTATQNLTVRNEHIEQSSNNRNDVLEDKNEYHNESARMNSSWIVSLIGIIFYYTGVFLAPILHGEISGLGYGLDSTITLYDYLTLLSKMDGGYQFLLIVILILPIVSFVLLFINHIVSKFIQILLLVVNGLFLFKIISEIKTYSVSSEYFDISSSNSVGFGILLVGMGIIMMIVTTIWKVTKE</sequence>
<dbReference type="STRING" id="888064.HMPREF9088_1429"/>
<protein>
    <recommendedName>
        <fullName evidence="2">Zinc-ribbon domain-containing protein</fullName>
    </recommendedName>
</protein>
<organism evidence="3 4">
    <name type="scientific">Enterococcus italicus (strain DSM 15952 / CCUG 50447 / LMG 22039 / TP 1.5)</name>
    <dbReference type="NCBI Taxonomy" id="888064"/>
    <lineage>
        <taxon>Bacteria</taxon>
        <taxon>Bacillati</taxon>
        <taxon>Bacillota</taxon>
        <taxon>Bacilli</taxon>
        <taxon>Lactobacillales</taxon>
        <taxon>Enterococcaceae</taxon>
        <taxon>Enterococcus</taxon>
    </lineage>
</organism>
<dbReference type="InterPro" id="IPR026870">
    <property type="entry name" value="Zinc_ribbon_dom"/>
</dbReference>
<dbReference type="AlphaFoldDB" id="E6LGD9"/>
<feature type="transmembrane region" description="Helical" evidence="1">
    <location>
        <begin position="249"/>
        <end position="267"/>
    </location>
</feature>
<evidence type="ECO:0000259" key="2">
    <source>
        <dbReference type="Pfam" id="PF13240"/>
    </source>
</evidence>
<keyword evidence="1" id="KW-1133">Transmembrane helix</keyword>
<comment type="caution">
    <text evidence="3">The sequence shown here is derived from an EMBL/GenBank/DDBJ whole genome shotgun (WGS) entry which is preliminary data.</text>
</comment>
<dbReference type="Pfam" id="PF13240">
    <property type="entry name" value="Zn_Ribbon_1"/>
    <property type="match status" value="1"/>
</dbReference>
<evidence type="ECO:0000313" key="4">
    <source>
        <dbReference type="Proteomes" id="UP000010296"/>
    </source>
</evidence>
<feature type="transmembrane region" description="Helical" evidence="1">
    <location>
        <begin position="287"/>
        <end position="307"/>
    </location>
</feature>
<feature type="domain" description="Zinc-ribbon" evidence="2">
    <location>
        <begin position="3"/>
        <end position="24"/>
    </location>
</feature>
<keyword evidence="4" id="KW-1185">Reference proteome</keyword>
<dbReference type="HOGENOM" id="CLU_882069_0_0_9"/>
<dbReference type="OrthoDB" id="2322628at2"/>
<keyword evidence="1" id="KW-0812">Transmembrane</keyword>
<accession>E6LGD9</accession>
<dbReference type="PATRIC" id="fig|888064.11.peg.394"/>
<gene>
    <name evidence="3" type="ORF">HMPREF9088_1429</name>
</gene>
<reference evidence="3 4" key="1">
    <citation type="submission" date="2010-12" db="EMBL/GenBank/DDBJ databases">
        <authorList>
            <person name="Muzny D."/>
            <person name="Qin X."/>
            <person name="Deng J."/>
            <person name="Jiang H."/>
            <person name="Liu Y."/>
            <person name="Qu J."/>
            <person name="Song X.-Z."/>
            <person name="Zhang L."/>
            <person name="Thornton R."/>
            <person name="Coyle M."/>
            <person name="Francisco L."/>
            <person name="Jackson L."/>
            <person name="Javaid M."/>
            <person name="Korchina V."/>
            <person name="Kovar C."/>
            <person name="Mata R."/>
            <person name="Mathew T."/>
            <person name="Ngo R."/>
            <person name="Nguyen L."/>
            <person name="Nguyen N."/>
            <person name="Okwuonu G."/>
            <person name="Ongeri F."/>
            <person name="Pham C."/>
            <person name="Simmons D."/>
            <person name="Wilczek-Boney K."/>
            <person name="Hale W."/>
            <person name="Jakkamsetti A."/>
            <person name="Pham P."/>
            <person name="Ruth R."/>
            <person name="San Lucas F."/>
            <person name="Warren J."/>
            <person name="Zhang J."/>
            <person name="Zhao Z."/>
            <person name="Zhou C."/>
            <person name="Zhu D."/>
            <person name="Lee S."/>
            <person name="Bess C."/>
            <person name="Blankenburg K."/>
            <person name="Forbes L."/>
            <person name="Fu Q."/>
            <person name="Gubbala S."/>
            <person name="Hirani K."/>
            <person name="Jayaseelan J.C."/>
            <person name="Lara F."/>
            <person name="Munidasa M."/>
            <person name="Palculict T."/>
            <person name="Patil S."/>
            <person name="Pu L.-L."/>
            <person name="Saada N."/>
            <person name="Tang L."/>
            <person name="Weissenberger G."/>
            <person name="Zhu Y."/>
            <person name="Hemphill L."/>
            <person name="Shang Y."/>
            <person name="Youmans B."/>
            <person name="Ayvaz T."/>
            <person name="Ross M."/>
            <person name="Santibanez J."/>
            <person name="Aqrawi P."/>
            <person name="Gross S."/>
            <person name="Joshi V."/>
            <person name="Fowler G."/>
            <person name="Nazareth L."/>
            <person name="Reid J."/>
            <person name="Worley K."/>
            <person name="Petrosino J."/>
            <person name="Highlander S."/>
            <person name="Gibbs R."/>
        </authorList>
    </citation>
    <scope>NUCLEOTIDE SEQUENCE [LARGE SCALE GENOMIC DNA]</scope>
    <source>
        <strain evidence="4">DSM 15952 / CCUG 50447 / LMG 22039 / TP 1.5</strain>
    </source>
</reference>
<proteinExistence type="predicted"/>
<dbReference type="RefSeq" id="WP_007208442.1">
    <property type="nucleotide sequence ID" value="NZ_GL622241.1"/>
</dbReference>
<feature type="transmembrane region" description="Helical" evidence="1">
    <location>
        <begin position="51"/>
        <end position="72"/>
    </location>
</feature>